<name>A0A7J9C3B2_GOSGO</name>
<evidence type="ECO:0000313" key="3">
    <source>
        <dbReference type="Proteomes" id="UP000593579"/>
    </source>
</evidence>
<accession>A0A7J9C3B2</accession>
<gene>
    <name evidence="2" type="ORF">Gogos_015889</name>
</gene>
<dbReference type="Proteomes" id="UP000593579">
    <property type="component" value="Unassembled WGS sequence"/>
</dbReference>
<feature type="compositionally biased region" description="Basic and acidic residues" evidence="1">
    <location>
        <begin position="1"/>
        <end position="20"/>
    </location>
</feature>
<comment type="caution">
    <text evidence="2">The sequence shown here is derived from an EMBL/GenBank/DDBJ whole genome shotgun (WGS) entry which is preliminary data.</text>
</comment>
<sequence length="42" mass="4993">MIQWKLKEKPPRNGYPEKKLQPPSNSQNRKVKRTVGRLCKTE</sequence>
<dbReference type="AlphaFoldDB" id="A0A7J9C3B2"/>
<keyword evidence="3" id="KW-1185">Reference proteome</keyword>
<reference evidence="2 3" key="1">
    <citation type="journal article" date="2019" name="Genome Biol. Evol.">
        <title>Insights into the evolution of the New World diploid cottons (Gossypium, subgenus Houzingenia) based on genome sequencing.</title>
        <authorList>
            <person name="Grover C.E."/>
            <person name="Arick M.A. 2nd"/>
            <person name="Thrash A."/>
            <person name="Conover J.L."/>
            <person name="Sanders W.S."/>
            <person name="Peterson D.G."/>
            <person name="Frelichowski J.E."/>
            <person name="Scheffler J.A."/>
            <person name="Scheffler B.E."/>
            <person name="Wendel J.F."/>
        </authorList>
    </citation>
    <scope>NUCLEOTIDE SEQUENCE [LARGE SCALE GENOMIC DNA]</scope>
    <source>
        <strain evidence="2">5</strain>
        <tissue evidence="2">Leaf</tissue>
    </source>
</reference>
<protein>
    <submittedName>
        <fullName evidence="2">Uncharacterized protein</fullName>
    </submittedName>
</protein>
<organism evidence="2 3">
    <name type="scientific">Gossypium gossypioides</name>
    <name type="common">Mexican cotton</name>
    <name type="synonym">Selera gossypioides</name>
    <dbReference type="NCBI Taxonomy" id="34282"/>
    <lineage>
        <taxon>Eukaryota</taxon>
        <taxon>Viridiplantae</taxon>
        <taxon>Streptophyta</taxon>
        <taxon>Embryophyta</taxon>
        <taxon>Tracheophyta</taxon>
        <taxon>Spermatophyta</taxon>
        <taxon>Magnoliopsida</taxon>
        <taxon>eudicotyledons</taxon>
        <taxon>Gunneridae</taxon>
        <taxon>Pentapetalae</taxon>
        <taxon>rosids</taxon>
        <taxon>malvids</taxon>
        <taxon>Malvales</taxon>
        <taxon>Malvaceae</taxon>
        <taxon>Malvoideae</taxon>
        <taxon>Gossypium</taxon>
    </lineage>
</organism>
<feature type="region of interest" description="Disordered" evidence="1">
    <location>
        <begin position="1"/>
        <end position="42"/>
    </location>
</feature>
<dbReference type="EMBL" id="JABEZY010000007">
    <property type="protein sequence ID" value="MBA0742878.1"/>
    <property type="molecule type" value="Genomic_DNA"/>
</dbReference>
<proteinExistence type="predicted"/>
<evidence type="ECO:0000313" key="2">
    <source>
        <dbReference type="EMBL" id="MBA0742878.1"/>
    </source>
</evidence>
<evidence type="ECO:0000256" key="1">
    <source>
        <dbReference type="SAM" id="MobiDB-lite"/>
    </source>
</evidence>